<evidence type="ECO:0000256" key="1">
    <source>
        <dbReference type="SAM" id="MobiDB-lite"/>
    </source>
</evidence>
<comment type="caution">
    <text evidence="2">The sequence shown here is derived from an EMBL/GenBank/DDBJ whole genome shotgun (WGS) entry which is preliminary data.</text>
</comment>
<dbReference type="Pfam" id="PF10977">
    <property type="entry name" value="DUF2797"/>
    <property type="match status" value="1"/>
</dbReference>
<protein>
    <submittedName>
        <fullName evidence="2">DUF2797 domain-containing protein</fullName>
    </submittedName>
</protein>
<dbReference type="InterPro" id="IPR021246">
    <property type="entry name" value="DUF2797"/>
</dbReference>
<name>A0ABS7R172_9ACTN</name>
<feature type="region of interest" description="Disordered" evidence="1">
    <location>
        <begin position="167"/>
        <end position="224"/>
    </location>
</feature>
<evidence type="ECO:0000313" key="2">
    <source>
        <dbReference type="EMBL" id="MBY8889210.1"/>
    </source>
</evidence>
<keyword evidence="3" id="KW-1185">Reference proteome</keyword>
<sequence>MDGTRPPAWRATALTWSATGPELEWSAPDGRPARTSPLTIDAEVSMRASADRRCVGVWRAGRRLPCPTAVELAPAARTPQCPSCTAVDRSRSIAADTAMDDPRPFLVYLAHHGTAGIKVGITAEERGAVRLLEQGALSSLVVSAGTLASARRTEHLLHAALGLPDRITTSRKRTARRDPGTPGQRADELTATAESAHALAWPEAQERRQAQPVDHTPTYGLPDGGVRPDIEVTALAAGCVISGRIACRIGTDLYLHTSAGLLLLDTRQLTGWALAPAPPGAPVTAPVAAVNHPETTQDALF</sequence>
<dbReference type="EMBL" id="JAINVZ010000038">
    <property type="protein sequence ID" value="MBY8889210.1"/>
    <property type="molecule type" value="Genomic_DNA"/>
</dbReference>
<gene>
    <name evidence="2" type="ORF">K7472_30835</name>
</gene>
<proteinExistence type="predicted"/>
<reference evidence="2 3" key="1">
    <citation type="submission" date="2021-08" db="EMBL/GenBank/DDBJ databases">
        <title>Streptomyces sp. PTM05 isolated from lichen.</title>
        <authorList>
            <person name="Somphong A."/>
            <person name="Phongsopitanun W."/>
            <person name="Tanasupawat S."/>
        </authorList>
    </citation>
    <scope>NUCLEOTIDE SEQUENCE [LARGE SCALE GENOMIC DNA]</scope>
    <source>
        <strain evidence="2 3">Ptm05</strain>
    </source>
</reference>
<dbReference type="Proteomes" id="UP001198565">
    <property type="component" value="Unassembled WGS sequence"/>
</dbReference>
<accession>A0ABS7R172</accession>
<organism evidence="2 3">
    <name type="scientific">Streptantibioticus parmotrematis</name>
    <dbReference type="NCBI Taxonomy" id="2873249"/>
    <lineage>
        <taxon>Bacteria</taxon>
        <taxon>Bacillati</taxon>
        <taxon>Actinomycetota</taxon>
        <taxon>Actinomycetes</taxon>
        <taxon>Kitasatosporales</taxon>
        <taxon>Streptomycetaceae</taxon>
        <taxon>Streptantibioticus</taxon>
    </lineage>
</organism>
<evidence type="ECO:0000313" key="3">
    <source>
        <dbReference type="Proteomes" id="UP001198565"/>
    </source>
</evidence>